<evidence type="ECO:0000259" key="6">
    <source>
        <dbReference type="PROSITE" id="PS51635"/>
    </source>
</evidence>
<keyword evidence="2 4" id="KW-0442">Lipid degradation</keyword>
<reference evidence="8" key="1">
    <citation type="submission" date="2016-06" db="EMBL/GenBank/DDBJ databases">
        <title>Parallel loss of symbiosis genes in relatives of nitrogen-fixing non-legume Parasponia.</title>
        <authorList>
            <person name="Van Velzen R."/>
            <person name="Holmer R."/>
            <person name="Bu F."/>
            <person name="Rutten L."/>
            <person name="Van Zeijl A."/>
            <person name="Liu W."/>
            <person name="Santuari L."/>
            <person name="Cao Q."/>
            <person name="Sharma T."/>
            <person name="Shen D."/>
            <person name="Roswanjaya Y."/>
            <person name="Wardhani T."/>
            <person name="Kalhor M.S."/>
            <person name="Jansen J."/>
            <person name="Van den Hoogen J."/>
            <person name="Gungor B."/>
            <person name="Hartog M."/>
            <person name="Hontelez J."/>
            <person name="Verver J."/>
            <person name="Yang W.-C."/>
            <person name="Schijlen E."/>
            <person name="Repin R."/>
            <person name="Schilthuizen M."/>
            <person name="Schranz E."/>
            <person name="Heidstra R."/>
            <person name="Miyata K."/>
            <person name="Fedorova E."/>
            <person name="Kohlen W."/>
            <person name="Bisseling T."/>
            <person name="Smit S."/>
            <person name="Geurts R."/>
        </authorList>
    </citation>
    <scope>NUCLEOTIDE SEQUENCE [LARGE SCALE GENOMIC DNA]</scope>
    <source>
        <strain evidence="8">cv. WU1-14</strain>
    </source>
</reference>
<evidence type="ECO:0000256" key="1">
    <source>
        <dbReference type="ARBA" id="ARBA00010240"/>
    </source>
</evidence>
<comment type="domain">
    <text evidence="5">The nitrogen atoms of the two glycine residues in the GGXR motif define the oxyanion hole, and stabilize the oxyanion that forms during the nucleophilic attack by the catalytic serine during substrate cleavage.</text>
</comment>
<dbReference type="GO" id="GO:0016042">
    <property type="term" value="P:lipid catabolic process"/>
    <property type="evidence" value="ECO:0007669"/>
    <property type="project" value="UniProtKB-UniRule"/>
</dbReference>
<evidence type="ECO:0000256" key="5">
    <source>
        <dbReference type="RuleBase" id="RU361262"/>
    </source>
</evidence>
<dbReference type="EC" id="3.1.1.-" evidence="5"/>
<comment type="function">
    <text evidence="5">Lipolytic acyl hydrolase (LAH).</text>
</comment>
<dbReference type="InterPro" id="IPR016035">
    <property type="entry name" value="Acyl_Trfase/lysoPLipase"/>
</dbReference>
<protein>
    <recommendedName>
        <fullName evidence="5">Patatin</fullName>
        <ecNumber evidence="5">3.1.1.-</ecNumber>
    </recommendedName>
</protein>
<sequence>MTILSIDGGGIRGIIPATILDFLEKELQKLDGPQARIADYFDVTAGTSTGGIVTAMLTAPYDQNGKAVPGPLKISRNFISRKAAIWCLVRLLTPKYDGYHLHQKIKEIAGDTLLANTLTNVVIPAYDMQNLCPHVFSTQQYISSKFIADGNQLHFVDGGLAANNPDDQVEVHEMSIDDAKPENLGRLARF</sequence>
<dbReference type="InterPro" id="IPR002641">
    <property type="entry name" value="PNPLA_dom"/>
</dbReference>
<evidence type="ECO:0000313" key="8">
    <source>
        <dbReference type="Proteomes" id="UP000237105"/>
    </source>
</evidence>
<comment type="similarity">
    <text evidence="1 5">Belongs to the patatin family.</text>
</comment>
<organism evidence="7 8">
    <name type="scientific">Parasponia andersonii</name>
    <name type="common">Sponia andersonii</name>
    <dbReference type="NCBI Taxonomy" id="3476"/>
    <lineage>
        <taxon>Eukaryota</taxon>
        <taxon>Viridiplantae</taxon>
        <taxon>Streptophyta</taxon>
        <taxon>Embryophyta</taxon>
        <taxon>Tracheophyta</taxon>
        <taxon>Spermatophyta</taxon>
        <taxon>Magnoliopsida</taxon>
        <taxon>eudicotyledons</taxon>
        <taxon>Gunneridae</taxon>
        <taxon>Pentapetalae</taxon>
        <taxon>rosids</taxon>
        <taxon>fabids</taxon>
        <taxon>Rosales</taxon>
        <taxon>Cannabaceae</taxon>
        <taxon>Parasponia</taxon>
    </lineage>
</organism>
<dbReference type="SUPFAM" id="SSF52151">
    <property type="entry name" value="FabD/lysophospholipase-like"/>
    <property type="match status" value="1"/>
</dbReference>
<dbReference type="AlphaFoldDB" id="A0A2P5CLA0"/>
<dbReference type="PANTHER" id="PTHR32176">
    <property type="entry name" value="XYLOSE ISOMERASE"/>
    <property type="match status" value="1"/>
</dbReference>
<evidence type="ECO:0000313" key="7">
    <source>
        <dbReference type="EMBL" id="PON61765.1"/>
    </source>
</evidence>
<feature type="active site" description="Proton acceptor" evidence="4">
    <location>
        <position position="157"/>
    </location>
</feature>
<dbReference type="Proteomes" id="UP000237105">
    <property type="component" value="Unassembled WGS sequence"/>
</dbReference>
<feature type="domain" description="PNPLA" evidence="6">
    <location>
        <begin position="4"/>
        <end position="170"/>
    </location>
</feature>
<accession>A0A2P5CLA0</accession>
<feature type="active site" description="Nucleophile" evidence="4">
    <location>
        <position position="48"/>
    </location>
</feature>
<dbReference type="Pfam" id="PF01734">
    <property type="entry name" value="Patatin"/>
    <property type="match status" value="1"/>
</dbReference>
<keyword evidence="4 5" id="KW-0378">Hydrolase</keyword>
<keyword evidence="8" id="KW-1185">Reference proteome</keyword>
<dbReference type="GO" id="GO:0047372">
    <property type="term" value="F:monoacylglycerol lipase activity"/>
    <property type="evidence" value="ECO:0007669"/>
    <property type="project" value="TreeGrafter"/>
</dbReference>
<keyword evidence="3 4" id="KW-0443">Lipid metabolism</keyword>
<feature type="short sequence motif" description="DGA/G" evidence="4">
    <location>
        <begin position="157"/>
        <end position="159"/>
    </location>
</feature>
<evidence type="ECO:0000256" key="2">
    <source>
        <dbReference type="ARBA" id="ARBA00022963"/>
    </source>
</evidence>
<dbReference type="EMBL" id="JXTB01000119">
    <property type="protein sequence ID" value="PON61765.1"/>
    <property type="molecule type" value="Genomic_DNA"/>
</dbReference>
<comment type="caution">
    <text evidence="7">The sequence shown here is derived from an EMBL/GenBank/DDBJ whole genome shotgun (WGS) entry which is preliminary data.</text>
</comment>
<dbReference type="Gene3D" id="3.40.1090.10">
    <property type="entry name" value="Cytosolic phospholipase A2 catalytic domain"/>
    <property type="match status" value="1"/>
</dbReference>
<evidence type="ECO:0000256" key="4">
    <source>
        <dbReference type="PROSITE-ProRule" id="PRU01161"/>
    </source>
</evidence>
<proteinExistence type="inferred from homology"/>
<dbReference type="PROSITE" id="PS51635">
    <property type="entry name" value="PNPLA"/>
    <property type="match status" value="1"/>
</dbReference>
<dbReference type="GO" id="GO:0004620">
    <property type="term" value="F:phospholipase activity"/>
    <property type="evidence" value="ECO:0007669"/>
    <property type="project" value="TreeGrafter"/>
</dbReference>
<gene>
    <name evidence="7" type="ORF">PanWU01x14_144240</name>
</gene>
<feature type="short sequence motif" description="GXGXXG" evidence="4">
    <location>
        <begin position="8"/>
        <end position="13"/>
    </location>
</feature>
<name>A0A2P5CLA0_PARAD</name>
<dbReference type="OrthoDB" id="1658288at2759"/>
<evidence type="ECO:0000256" key="3">
    <source>
        <dbReference type="ARBA" id="ARBA00023098"/>
    </source>
</evidence>
<dbReference type="PANTHER" id="PTHR32176:SF116">
    <property type="entry name" value="PATATIN"/>
    <property type="match status" value="1"/>
</dbReference>
<feature type="short sequence motif" description="GXSXG" evidence="4">
    <location>
        <begin position="46"/>
        <end position="50"/>
    </location>
</feature>